<evidence type="ECO:0000256" key="1">
    <source>
        <dbReference type="ARBA" id="ARBA00006438"/>
    </source>
</evidence>
<sequence>MEEVDSILLSQLREIGCDLDDENISGIASLDAHQIMKCVATCLQRIHIDDDSITIPDPSTINPTMNMSIRYKLANQLSDCIQNIGYKSDIGYQTFLYSNEHEIRRLLLYLVEQISADSDEKLLSSPDQHPSMIDGSWSLRSYDILRKLKNSTYKPSTVWIPYSSDHINDDNDDDDEMKYCPDSDYYDYYGHRTNSNSIYGMHNLNNCSLQSFLSDNDCQTPLVDYCRRNLLMSTNNNNKMSIIPSTIIDTLEWNNHYWKNNTDEHVVVVDDQSIDYMDHYLKTLLESKQTNVIPHVFDDNDGKDDLKQSSNLDHSSIQISSNESSEQQQTEGERKTNEQQIVLEKLRQELRDCETEIQKCKINENELNRLERQYQEQYKLFEASFKSKEELENSIKMMKESIEEIALAWDEMQKDLLENLKRKKQQNMIQNEEQMEKIRLINTMKRSIASKLKEIQSKELMIKDMEQRQPQQWPPNRGSYTRRIIEIIQNVKKQNDETLKVVAETKAVQKDINNLNGKIERSFTIADEVLFREARQNEWNRQCYKLLALLQSTFHELLQAINEIGIHLREIRKLEEMIENENNRKTSANLIRINADLEQIRLENRQLKQKIRDASSLSS</sequence>
<dbReference type="Pfam" id="PF05667">
    <property type="entry name" value="CCDC22_CC"/>
    <property type="match status" value="1"/>
</dbReference>
<keyword evidence="3" id="KW-0175">Coiled coil</keyword>
<dbReference type="AlphaFoldDB" id="A0A6P6YJQ2"/>
<dbReference type="FunCoup" id="A0A6P6YJQ2">
    <property type="interactions" value="1236"/>
</dbReference>
<evidence type="ECO:0000256" key="2">
    <source>
        <dbReference type="ARBA" id="ARBA00017553"/>
    </source>
</evidence>
<dbReference type="Pfam" id="PF21674">
    <property type="entry name" value="CCDC22_N"/>
    <property type="match status" value="1"/>
</dbReference>
<gene>
    <name evidence="8" type="primary">LOC113799351</name>
</gene>
<dbReference type="Proteomes" id="UP000515146">
    <property type="component" value="Unplaced"/>
</dbReference>
<name>A0A6P6YJQ2_DERPT</name>
<evidence type="ECO:0000313" key="8">
    <source>
        <dbReference type="RefSeq" id="XP_027205768.1"/>
    </source>
</evidence>
<keyword evidence="7" id="KW-1185">Reference proteome</keyword>
<feature type="domain" description="CCDC22 coiled-coil" evidence="5">
    <location>
        <begin position="314"/>
        <end position="583"/>
    </location>
</feature>
<evidence type="ECO:0000256" key="3">
    <source>
        <dbReference type="SAM" id="Coils"/>
    </source>
</evidence>
<dbReference type="GO" id="GO:2000060">
    <property type="term" value="P:positive regulation of ubiquitin-dependent protein catabolic process"/>
    <property type="evidence" value="ECO:0007669"/>
    <property type="project" value="TreeGrafter"/>
</dbReference>
<dbReference type="OMA" id="NIGCEFA"/>
<feature type="coiled-coil region" evidence="3">
    <location>
        <begin position="564"/>
        <end position="617"/>
    </location>
</feature>
<organism evidence="7 8">
    <name type="scientific">Dermatophagoides pteronyssinus</name>
    <name type="common">European house dust mite</name>
    <dbReference type="NCBI Taxonomy" id="6956"/>
    <lineage>
        <taxon>Eukaryota</taxon>
        <taxon>Metazoa</taxon>
        <taxon>Ecdysozoa</taxon>
        <taxon>Arthropoda</taxon>
        <taxon>Chelicerata</taxon>
        <taxon>Arachnida</taxon>
        <taxon>Acari</taxon>
        <taxon>Acariformes</taxon>
        <taxon>Sarcoptiformes</taxon>
        <taxon>Astigmata</taxon>
        <taxon>Psoroptidia</taxon>
        <taxon>Analgoidea</taxon>
        <taxon>Pyroglyphidae</taxon>
        <taxon>Dermatophagoidinae</taxon>
        <taxon>Dermatophagoides</taxon>
    </lineage>
</organism>
<dbReference type="InterPro" id="IPR008530">
    <property type="entry name" value="CCDC22"/>
</dbReference>
<dbReference type="OrthoDB" id="10266736at2759"/>
<feature type="compositionally biased region" description="Basic and acidic residues" evidence="4">
    <location>
        <begin position="296"/>
        <end position="307"/>
    </location>
</feature>
<accession>A0A6P6YJQ2</accession>
<evidence type="ECO:0000259" key="6">
    <source>
        <dbReference type="Pfam" id="PF21674"/>
    </source>
</evidence>
<protein>
    <recommendedName>
        <fullName evidence="2">Coiled-coil domain-containing protein 22 homolog</fullName>
    </recommendedName>
</protein>
<reference evidence="8" key="1">
    <citation type="submission" date="2025-08" db="UniProtKB">
        <authorList>
            <consortium name="RefSeq"/>
        </authorList>
    </citation>
    <scope>IDENTIFICATION</scope>
    <source>
        <strain evidence="8">Airmid</strain>
    </source>
</reference>
<evidence type="ECO:0000256" key="4">
    <source>
        <dbReference type="SAM" id="MobiDB-lite"/>
    </source>
</evidence>
<proteinExistence type="inferred from homology"/>
<dbReference type="GO" id="GO:0097602">
    <property type="term" value="F:cullin family protein binding"/>
    <property type="evidence" value="ECO:0007669"/>
    <property type="project" value="TreeGrafter"/>
</dbReference>
<dbReference type="PANTHER" id="PTHR15668:SF4">
    <property type="entry name" value="COILED-COIL DOMAIN-CONTAINING PROTEIN 22"/>
    <property type="match status" value="1"/>
</dbReference>
<dbReference type="InterPro" id="IPR048348">
    <property type="entry name" value="CCDC22_CC"/>
</dbReference>
<comment type="similarity">
    <text evidence="1">Belongs to the CCDC22 family.</text>
</comment>
<evidence type="ECO:0000259" key="5">
    <source>
        <dbReference type="Pfam" id="PF05667"/>
    </source>
</evidence>
<dbReference type="KEGG" id="dpte:113799351"/>
<dbReference type="InterPro" id="IPR048349">
    <property type="entry name" value="CCDC22_N"/>
</dbReference>
<dbReference type="InParanoid" id="A0A6P6YJQ2"/>
<feature type="domain" description="CCDC22 N-terminal" evidence="6">
    <location>
        <begin position="1"/>
        <end position="115"/>
    </location>
</feature>
<dbReference type="PANTHER" id="PTHR15668">
    <property type="entry name" value="JM1 PROTEIN"/>
    <property type="match status" value="1"/>
</dbReference>
<feature type="compositionally biased region" description="Low complexity" evidence="4">
    <location>
        <begin position="315"/>
        <end position="329"/>
    </location>
</feature>
<feature type="region of interest" description="Disordered" evidence="4">
    <location>
        <begin position="296"/>
        <end position="338"/>
    </location>
</feature>
<dbReference type="RefSeq" id="XP_027205768.1">
    <property type="nucleotide sequence ID" value="XM_027349967.1"/>
</dbReference>
<evidence type="ECO:0000313" key="7">
    <source>
        <dbReference type="Proteomes" id="UP000515146"/>
    </source>
</evidence>